<evidence type="ECO:0000313" key="2">
    <source>
        <dbReference type="EMBL" id="KIK48169.1"/>
    </source>
</evidence>
<keyword evidence="1" id="KW-0732">Signal</keyword>
<accession>A0A0D0BED9</accession>
<dbReference type="InParanoid" id="A0A0D0BED9"/>
<organism evidence="2 3">
    <name type="scientific">Suillus luteus UH-Slu-Lm8-n1</name>
    <dbReference type="NCBI Taxonomy" id="930992"/>
    <lineage>
        <taxon>Eukaryota</taxon>
        <taxon>Fungi</taxon>
        <taxon>Dikarya</taxon>
        <taxon>Basidiomycota</taxon>
        <taxon>Agaricomycotina</taxon>
        <taxon>Agaricomycetes</taxon>
        <taxon>Agaricomycetidae</taxon>
        <taxon>Boletales</taxon>
        <taxon>Suillineae</taxon>
        <taxon>Suillaceae</taxon>
        <taxon>Suillus</taxon>
    </lineage>
</organism>
<dbReference type="HOGENOM" id="CLU_2984806_0_0_1"/>
<feature type="signal peptide" evidence="1">
    <location>
        <begin position="1"/>
        <end position="19"/>
    </location>
</feature>
<reference evidence="3" key="2">
    <citation type="submission" date="2015-01" db="EMBL/GenBank/DDBJ databases">
        <title>Evolutionary Origins and Diversification of the Mycorrhizal Mutualists.</title>
        <authorList>
            <consortium name="DOE Joint Genome Institute"/>
            <consortium name="Mycorrhizal Genomics Consortium"/>
            <person name="Kohler A."/>
            <person name="Kuo A."/>
            <person name="Nagy L.G."/>
            <person name="Floudas D."/>
            <person name="Copeland A."/>
            <person name="Barry K.W."/>
            <person name="Cichocki N."/>
            <person name="Veneault-Fourrey C."/>
            <person name="LaButti K."/>
            <person name="Lindquist E.A."/>
            <person name="Lipzen A."/>
            <person name="Lundell T."/>
            <person name="Morin E."/>
            <person name="Murat C."/>
            <person name="Riley R."/>
            <person name="Ohm R."/>
            <person name="Sun H."/>
            <person name="Tunlid A."/>
            <person name="Henrissat B."/>
            <person name="Grigoriev I.V."/>
            <person name="Hibbett D.S."/>
            <person name="Martin F."/>
        </authorList>
    </citation>
    <scope>NUCLEOTIDE SEQUENCE [LARGE SCALE GENOMIC DNA]</scope>
    <source>
        <strain evidence="3">UH-Slu-Lm8-n1</strain>
    </source>
</reference>
<keyword evidence="3" id="KW-1185">Reference proteome</keyword>
<dbReference type="AlphaFoldDB" id="A0A0D0BED9"/>
<evidence type="ECO:0000313" key="3">
    <source>
        <dbReference type="Proteomes" id="UP000054485"/>
    </source>
</evidence>
<dbReference type="EMBL" id="KN835140">
    <property type="protein sequence ID" value="KIK48169.1"/>
    <property type="molecule type" value="Genomic_DNA"/>
</dbReference>
<sequence>MIKVARKFCIGFASRLVVAAIWFHSPYPSSYKSSHGATQTDAEGVEDERCAFKLEGDD</sequence>
<evidence type="ECO:0000256" key="1">
    <source>
        <dbReference type="SAM" id="SignalP"/>
    </source>
</evidence>
<feature type="non-terminal residue" evidence="2">
    <location>
        <position position="1"/>
    </location>
</feature>
<reference evidence="2 3" key="1">
    <citation type="submission" date="2014-04" db="EMBL/GenBank/DDBJ databases">
        <authorList>
            <consortium name="DOE Joint Genome Institute"/>
            <person name="Kuo A."/>
            <person name="Ruytinx J."/>
            <person name="Rineau F."/>
            <person name="Colpaert J."/>
            <person name="Kohler A."/>
            <person name="Nagy L.G."/>
            <person name="Floudas D."/>
            <person name="Copeland A."/>
            <person name="Barry K.W."/>
            <person name="Cichocki N."/>
            <person name="Veneault-Fourrey C."/>
            <person name="LaButti K."/>
            <person name="Lindquist E.A."/>
            <person name="Lipzen A."/>
            <person name="Lundell T."/>
            <person name="Morin E."/>
            <person name="Murat C."/>
            <person name="Sun H."/>
            <person name="Tunlid A."/>
            <person name="Henrissat B."/>
            <person name="Grigoriev I.V."/>
            <person name="Hibbett D.S."/>
            <person name="Martin F."/>
            <person name="Nordberg H.P."/>
            <person name="Cantor M.N."/>
            <person name="Hua S.X."/>
        </authorList>
    </citation>
    <scope>NUCLEOTIDE SEQUENCE [LARGE SCALE GENOMIC DNA]</scope>
    <source>
        <strain evidence="2 3">UH-Slu-Lm8-n1</strain>
    </source>
</reference>
<name>A0A0D0BED9_9AGAM</name>
<proteinExistence type="predicted"/>
<protein>
    <submittedName>
        <fullName evidence="2">Uncharacterized protein</fullName>
    </submittedName>
</protein>
<gene>
    <name evidence="2" type="ORF">CY34DRAFT_798549</name>
</gene>
<dbReference type="Proteomes" id="UP000054485">
    <property type="component" value="Unassembled WGS sequence"/>
</dbReference>
<feature type="chain" id="PRO_5002219408" evidence="1">
    <location>
        <begin position="20"/>
        <end position="58"/>
    </location>
</feature>